<evidence type="ECO:0000313" key="4">
    <source>
        <dbReference type="EMBL" id="RLJ63782.1"/>
    </source>
</evidence>
<dbReference type="AlphaFoldDB" id="A0A497XCU9"/>
<dbReference type="Pfam" id="PF07228">
    <property type="entry name" value="SpoIIE"/>
    <property type="match status" value="1"/>
</dbReference>
<dbReference type="InterPro" id="IPR001789">
    <property type="entry name" value="Sig_transdc_resp-reg_receiver"/>
</dbReference>
<dbReference type="PROSITE" id="PS50110">
    <property type="entry name" value="RESPONSE_REGULATORY"/>
    <property type="match status" value="1"/>
</dbReference>
<dbReference type="Proteomes" id="UP000268908">
    <property type="component" value="Unassembled WGS sequence"/>
</dbReference>
<dbReference type="PANTHER" id="PTHR43156:SF2">
    <property type="entry name" value="STAGE II SPORULATION PROTEIN E"/>
    <property type="match status" value="1"/>
</dbReference>
<evidence type="ECO:0000313" key="5">
    <source>
        <dbReference type="Proteomes" id="UP000268908"/>
    </source>
</evidence>
<dbReference type="SMART" id="SM00331">
    <property type="entry name" value="PP2C_SIG"/>
    <property type="match status" value="1"/>
</dbReference>
<keyword evidence="1" id="KW-0378">Hydrolase</keyword>
<feature type="modified residue" description="4-aspartylphosphate" evidence="2">
    <location>
        <position position="62"/>
    </location>
</feature>
<dbReference type="InterPro" id="IPR052016">
    <property type="entry name" value="Bact_Sigma-Reg"/>
</dbReference>
<dbReference type="PANTHER" id="PTHR43156">
    <property type="entry name" value="STAGE II SPORULATION PROTEIN E-RELATED"/>
    <property type="match status" value="1"/>
</dbReference>
<dbReference type="GO" id="GO:0016791">
    <property type="term" value="F:phosphatase activity"/>
    <property type="evidence" value="ECO:0007669"/>
    <property type="project" value="TreeGrafter"/>
</dbReference>
<dbReference type="OrthoDB" id="9811749at2"/>
<protein>
    <submittedName>
        <fullName evidence="4">Serine phosphatase RsbU (Regulator of sigma subunit)</fullName>
    </submittedName>
</protein>
<keyword evidence="2" id="KW-0597">Phosphoprotein</keyword>
<dbReference type="InterPro" id="IPR036457">
    <property type="entry name" value="PPM-type-like_dom_sf"/>
</dbReference>
<reference evidence="4 5" key="1">
    <citation type="submission" date="2018-10" db="EMBL/GenBank/DDBJ databases">
        <title>Genomic Encyclopedia of Type Strains, Phase IV (KMG-IV): sequencing the most valuable type-strain genomes for metagenomic binning, comparative biology and taxonomic classification.</title>
        <authorList>
            <person name="Goeker M."/>
        </authorList>
    </citation>
    <scope>NUCLEOTIDE SEQUENCE [LARGE SCALE GENOMIC DNA]</scope>
    <source>
        <strain evidence="4 5">DSM 26916</strain>
    </source>
</reference>
<feature type="domain" description="Response regulatory" evidence="3">
    <location>
        <begin position="13"/>
        <end position="129"/>
    </location>
</feature>
<dbReference type="InterPro" id="IPR001932">
    <property type="entry name" value="PPM-type_phosphatase-like_dom"/>
</dbReference>
<dbReference type="Gene3D" id="3.40.50.2300">
    <property type="match status" value="1"/>
</dbReference>
<proteinExistence type="predicted"/>
<evidence type="ECO:0000259" key="3">
    <source>
        <dbReference type="PROSITE" id="PS50110"/>
    </source>
</evidence>
<dbReference type="GO" id="GO:0000160">
    <property type="term" value="P:phosphorelay signal transduction system"/>
    <property type="evidence" value="ECO:0007669"/>
    <property type="project" value="InterPro"/>
</dbReference>
<dbReference type="RefSeq" id="WP_121242720.1">
    <property type="nucleotide sequence ID" value="NZ_BHVV01000003.1"/>
</dbReference>
<dbReference type="EMBL" id="RCCI01000006">
    <property type="protein sequence ID" value="RLJ63782.1"/>
    <property type="molecule type" value="Genomic_DNA"/>
</dbReference>
<dbReference type="SUPFAM" id="SSF52172">
    <property type="entry name" value="CheY-like"/>
    <property type="match status" value="1"/>
</dbReference>
<sequence>MSNQVVASKIPLKVLVVDDTATNRQIVAAFLKKLGHDVVLAEDGAQAVKKFQRDSFDLVLMDVMMPVMDGYEATRWIKAVCGDRWVPVVFLSALDKDENLVAGLNAGGDDYLSKPINFVVLQAKMRSLGRAIEGNRRLADARLRLQAYRDHQEAENALAADILSRQLKRPGLSDPALASWIAPAAGVSGDVIAAARAATGELFVMLADATGHGLAASISTLPLLTLFYEMVGRGMTLPEIVARINDQLCQTLPPSRFVAAALLVIDERSGRAEVWVGGLPPVLLLAADGTVARVLDSQRVPLGIVAFDDEMSQVECIDMAPGSEFVLLSDGLIEATNAAGEPFGMARLQATLAAAPPGRRLAAVQTSLLLHLGEAEPHDDVTLLLVTGPAAADNTTRPAA</sequence>
<accession>A0A497XCU9</accession>
<evidence type="ECO:0000256" key="1">
    <source>
        <dbReference type="ARBA" id="ARBA00022801"/>
    </source>
</evidence>
<evidence type="ECO:0000256" key="2">
    <source>
        <dbReference type="PROSITE-ProRule" id="PRU00169"/>
    </source>
</evidence>
<comment type="caution">
    <text evidence="4">The sequence shown here is derived from an EMBL/GenBank/DDBJ whole genome shotgun (WGS) entry which is preliminary data.</text>
</comment>
<dbReference type="SMART" id="SM00448">
    <property type="entry name" value="REC"/>
    <property type="match status" value="1"/>
</dbReference>
<gene>
    <name evidence="4" type="ORF">DFR35_2415</name>
</gene>
<dbReference type="InterPro" id="IPR011006">
    <property type="entry name" value="CheY-like_superfamily"/>
</dbReference>
<dbReference type="Gene3D" id="3.60.40.10">
    <property type="entry name" value="PPM-type phosphatase domain"/>
    <property type="match status" value="1"/>
</dbReference>
<keyword evidence="5" id="KW-1185">Reference proteome</keyword>
<dbReference type="Pfam" id="PF00072">
    <property type="entry name" value="Response_reg"/>
    <property type="match status" value="1"/>
</dbReference>
<name>A0A497XCU9_9PROT</name>
<organism evidence="4 5">
    <name type="scientific">Sulfurisoma sediminicola</name>
    <dbReference type="NCBI Taxonomy" id="1381557"/>
    <lineage>
        <taxon>Bacteria</taxon>
        <taxon>Pseudomonadati</taxon>
        <taxon>Pseudomonadota</taxon>
        <taxon>Betaproteobacteria</taxon>
        <taxon>Nitrosomonadales</taxon>
        <taxon>Sterolibacteriaceae</taxon>
        <taxon>Sulfurisoma</taxon>
    </lineage>
</organism>